<evidence type="ECO:0000256" key="1">
    <source>
        <dbReference type="SAM" id="Coils"/>
    </source>
</evidence>
<gene>
    <name evidence="3" type="ORF">DB44_CK00130</name>
</gene>
<keyword evidence="2" id="KW-0812">Transmembrane</keyword>
<feature type="coiled-coil region" evidence="1">
    <location>
        <begin position="199"/>
        <end position="252"/>
    </location>
</feature>
<proteinExistence type="predicted"/>
<feature type="transmembrane region" description="Helical" evidence="2">
    <location>
        <begin position="60"/>
        <end position="78"/>
    </location>
</feature>
<organism evidence="3 4">
    <name type="scientific">Candidatus Protochlamydia amoebophila</name>
    <dbReference type="NCBI Taxonomy" id="362787"/>
    <lineage>
        <taxon>Bacteria</taxon>
        <taxon>Pseudomonadati</taxon>
        <taxon>Chlamydiota</taxon>
        <taxon>Chlamydiia</taxon>
        <taxon>Parachlamydiales</taxon>
        <taxon>Parachlamydiaceae</taxon>
        <taxon>Candidatus Protochlamydia</taxon>
    </lineage>
</organism>
<keyword evidence="1" id="KW-0175">Coiled coil</keyword>
<dbReference type="Proteomes" id="UP000031465">
    <property type="component" value="Unassembled WGS sequence"/>
</dbReference>
<evidence type="ECO:0000256" key="2">
    <source>
        <dbReference type="SAM" id="Phobius"/>
    </source>
</evidence>
<keyword evidence="2" id="KW-1133">Transmembrane helix</keyword>
<dbReference type="EMBL" id="JSAN01000057">
    <property type="protein sequence ID" value="KIC72340.1"/>
    <property type="molecule type" value="Genomic_DNA"/>
</dbReference>
<name>A0A0C1JM33_9BACT</name>
<feature type="transmembrane region" description="Helical" evidence="2">
    <location>
        <begin position="15"/>
        <end position="33"/>
    </location>
</feature>
<accession>A0A0C1JM33</accession>
<evidence type="ECO:0000313" key="4">
    <source>
        <dbReference type="Proteomes" id="UP000031465"/>
    </source>
</evidence>
<reference evidence="3 4" key="1">
    <citation type="journal article" date="2014" name="Mol. Biol. Evol.">
        <title>Massive expansion of Ubiquitination-related gene families within the Chlamydiae.</title>
        <authorList>
            <person name="Domman D."/>
            <person name="Collingro A."/>
            <person name="Lagkouvardos I."/>
            <person name="Gehre L."/>
            <person name="Weinmaier T."/>
            <person name="Rattei T."/>
            <person name="Subtil A."/>
            <person name="Horn M."/>
        </authorList>
    </citation>
    <scope>NUCLEOTIDE SEQUENCE [LARGE SCALE GENOMIC DNA]</scope>
    <source>
        <strain evidence="3 4">EI2</strain>
    </source>
</reference>
<protein>
    <submittedName>
        <fullName evidence="3">Uncharacterized protein</fullName>
    </submittedName>
</protein>
<keyword evidence="2" id="KW-0472">Membrane</keyword>
<feature type="coiled-coil region" evidence="1">
    <location>
        <begin position="404"/>
        <end position="545"/>
    </location>
</feature>
<feature type="transmembrane region" description="Helical" evidence="2">
    <location>
        <begin position="84"/>
        <end position="104"/>
    </location>
</feature>
<feature type="coiled-coil region" evidence="1">
    <location>
        <begin position="281"/>
        <end position="357"/>
    </location>
</feature>
<comment type="caution">
    <text evidence="3">The sequence shown here is derived from an EMBL/GenBank/DDBJ whole genome shotgun (WGS) entry which is preliminary data.</text>
</comment>
<dbReference type="PATRIC" id="fig|362787.3.peg.867"/>
<sequence length="656" mass="77570">MVNVLEKRVENQVQFWSLLGPFLILLSIAVLLFKVSSHWYFPLSALIGIPLCVKWKIKGMAAALGCLLSFSVVGYLSIDLDEQFWHVGMALAMAFSFIVLTLSLEEVEGLVDKLQLESQSRLDNFLRLEEKLKTMEHTWFVEKESIQGQIISLTNDLTQIQDEKQTFYKLALLSKDELSHFKSEHDKLLQELFYKKQSIAQLNEKLHDSEMHLQEYINTDSASTISKLKQNISNLEEEKELIDSQFQELKKDHEHLLEVFYKSQQNEKEYLKQCEDSQKKIESHQILIKNFHDQYQCLENEKNDIQSHLLSVQTQLERTTFLIQQNESFIQIQTHKIQQLEQLLEQRETEIQLHAETKISLQNQLVGEEILKKHGEDLKYKLEQLQTQHDQEKDTIEQQHLVQQNQLRGQLNQLMQEIDDLNSQTLNYQAQGEKIQKIQVQLQLSQELNQELEQDLEELRKKLLTYKQELDESNQHLIEIDLLKQSKLGLEQELGLITEQLKQSQQEVDQLKTVENQLILMTENNQLLEKTVDELKKEFLELQEKTSSFQLSEQHKNFTEIQFRKMEGLYLQLRKQFQEKSMVLDKTRQELFLTQEKMTSLYKSIEEEQIFDFSENERFLQKDLHILSVEYEKVISDYKVEIDEMSDLISILLKQC</sequence>
<dbReference type="AlphaFoldDB" id="A0A0C1JM33"/>
<evidence type="ECO:0000313" key="3">
    <source>
        <dbReference type="EMBL" id="KIC72340.1"/>
    </source>
</evidence>